<feature type="compositionally biased region" description="Polar residues" evidence="3">
    <location>
        <begin position="229"/>
        <end position="257"/>
    </location>
</feature>
<feature type="compositionally biased region" description="Low complexity" evidence="3">
    <location>
        <begin position="1076"/>
        <end position="1102"/>
    </location>
</feature>
<organism evidence="5 6">
    <name type="scientific">Tupaia chinensis</name>
    <name type="common">Chinese tree shrew</name>
    <name type="synonym">Tupaia belangeri chinensis</name>
    <dbReference type="NCBI Taxonomy" id="246437"/>
    <lineage>
        <taxon>Eukaryota</taxon>
        <taxon>Metazoa</taxon>
        <taxon>Chordata</taxon>
        <taxon>Craniata</taxon>
        <taxon>Vertebrata</taxon>
        <taxon>Euteleostomi</taxon>
        <taxon>Mammalia</taxon>
        <taxon>Eutheria</taxon>
        <taxon>Euarchontoglires</taxon>
        <taxon>Scandentia</taxon>
        <taxon>Tupaiidae</taxon>
        <taxon>Tupaia</taxon>
    </lineage>
</organism>
<reference evidence="6" key="1">
    <citation type="submission" date="2012-07" db="EMBL/GenBank/DDBJ databases">
        <title>Genome of the Chinese tree shrew, a rising model animal genetically related to primates.</title>
        <authorList>
            <person name="Zhang G."/>
            <person name="Fan Y."/>
            <person name="Yao Y."/>
            <person name="Huang Z."/>
        </authorList>
    </citation>
    <scope>NUCLEOTIDE SEQUENCE [LARGE SCALE GENOMIC DNA]</scope>
</reference>
<evidence type="ECO:0000256" key="3">
    <source>
        <dbReference type="SAM" id="MobiDB-lite"/>
    </source>
</evidence>
<evidence type="ECO:0000313" key="5">
    <source>
        <dbReference type="EMBL" id="ELW70815.1"/>
    </source>
</evidence>
<feature type="compositionally biased region" description="Basic residues" evidence="3">
    <location>
        <begin position="600"/>
        <end position="634"/>
    </location>
</feature>
<feature type="region of interest" description="Disordered" evidence="3">
    <location>
        <begin position="594"/>
        <end position="672"/>
    </location>
</feature>
<feature type="compositionally biased region" description="Low complexity" evidence="3">
    <location>
        <begin position="201"/>
        <end position="216"/>
    </location>
</feature>
<evidence type="ECO:0000313" key="6">
    <source>
        <dbReference type="Proteomes" id="UP000011518"/>
    </source>
</evidence>
<gene>
    <name evidence="5" type="ORF">TREES_T100000287</name>
</gene>
<dbReference type="GO" id="GO:0005634">
    <property type="term" value="C:nucleus"/>
    <property type="evidence" value="ECO:0007669"/>
    <property type="project" value="UniProtKB-SubCell"/>
</dbReference>
<evidence type="ECO:0000259" key="4">
    <source>
        <dbReference type="Pfam" id="PF13891"/>
    </source>
</evidence>
<protein>
    <submittedName>
        <fullName evidence="5">INO80 complex subunit D</fullName>
    </submittedName>
</protein>
<dbReference type="PANTHER" id="PTHR16198:SF2">
    <property type="entry name" value="INO80 COMPLEX SUBUNIT D"/>
    <property type="match status" value="1"/>
</dbReference>
<dbReference type="Pfam" id="PF13891">
    <property type="entry name" value="zf-C3HC3H_KANSL2"/>
    <property type="match status" value="2"/>
</dbReference>
<feature type="compositionally biased region" description="Polar residues" evidence="3">
    <location>
        <begin position="1012"/>
        <end position="1021"/>
    </location>
</feature>
<dbReference type="AlphaFoldDB" id="L9L6T2"/>
<evidence type="ECO:0000256" key="2">
    <source>
        <dbReference type="ARBA" id="ARBA00023242"/>
    </source>
</evidence>
<name>L9L6T2_TUPCH</name>
<comment type="subcellular location">
    <subcellularLocation>
        <location evidence="1">Nucleus</location>
    </subcellularLocation>
</comment>
<keyword evidence="2" id="KW-0539">Nucleus</keyword>
<dbReference type="Proteomes" id="UP000011518">
    <property type="component" value="Unassembled WGS sequence"/>
</dbReference>
<reference evidence="6" key="2">
    <citation type="journal article" date="2013" name="Nat. Commun.">
        <title>Genome of the Chinese tree shrew.</title>
        <authorList>
            <person name="Fan Y."/>
            <person name="Huang Z.Y."/>
            <person name="Cao C.C."/>
            <person name="Chen C.S."/>
            <person name="Chen Y.X."/>
            <person name="Fan D.D."/>
            <person name="He J."/>
            <person name="Hou H.L."/>
            <person name="Hu L."/>
            <person name="Hu X.T."/>
            <person name="Jiang X.T."/>
            <person name="Lai R."/>
            <person name="Lang Y.S."/>
            <person name="Liang B."/>
            <person name="Liao S.G."/>
            <person name="Mu D."/>
            <person name="Ma Y.Y."/>
            <person name="Niu Y.Y."/>
            <person name="Sun X.Q."/>
            <person name="Xia J.Q."/>
            <person name="Xiao J."/>
            <person name="Xiong Z.Q."/>
            <person name="Xu L."/>
            <person name="Yang L."/>
            <person name="Zhang Y."/>
            <person name="Zhao W."/>
            <person name="Zhao X.D."/>
            <person name="Zheng Y.T."/>
            <person name="Zhou J.M."/>
            <person name="Zhu Y.B."/>
            <person name="Zhang G.J."/>
            <person name="Wang J."/>
            <person name="Yao Y.G."/>
        </authorList>
    </citation>
    <scope>NUCLEOTIDE SEQUENCE [LARGE SCALE GENOMIC DNA]</scope>
</reference>
<feature type="compositionally biased region" description="Low complexity" evidence="3">
    <location>
        <begin position="990"/>
        <end position="1007"/>
    </location>
</feature>
<dbReference type="InParanoid" id="L9L6T2"/>
<feature type="region of interest" description="Disordered" evidence="3">
    <location>
        <begin position="193"/>
        <end position="278"/>
    </location>
</feature>
<dbReference type="eggNOG" id="ENOG502QQC5">
    <property type="taxonomic scope" value="Eukaryota"/>
</dbReference>
<accession>L9L6T2</accession>
<dbReference type="FunCoup" id="L9L6T2">
    <property type="interactions" value="1497"/>
</dbReference>
<feature type="domain" description="KANL2-like probable zinc-finger" evidence="4">
    <location>
        <begin position="528"/>
        <end position="586"/>
    </location>
</feature>
<dbReference type="STRING" id="246437.L9L6T2"/>
<feature type="region of interest" description="Disordered" evidence="3">
    <location>
        <begin position="888"/>
        <end position="925"/>
    </location>
</feature>
<feature type="region of interest" description="Disordered" evidence="3">
    <location>
        <begin position="990"/>
        <end position="1021"/>
    </location>
</feature>
<evidence type="ECO:0000256" key="1">
    <source>
        <dbReference type="ARBA" id="ARBA00004123"/>
    </source>
</evidence>
<sequence length="1102" mass="122203">MYEGKHIHFSEVDNKPLCSYSPKLCKQRRLNGYAFCIRHVLEDKTAPFKQCEYVAKYNSQRCTNPIPKSEDRRYCNSHLQVLGFIPKKERKKKNDPIEEVKVRHQMDTMAFSLTVPTLALKMPNGLDGMSLSPPGARVPLHYLETELEDPFAFNEEDDDLKKGATVRKKLQSKLAQNRQRQRETEILKVRQEHFSPPPAPSQQQPPQQHSHLSPLSTSLKPPAPPQGSVCKSPQPQNTSLPMQGVAPTTHTIAQVRQSSHKRPLPLLPSSRAPAVDPPRTDRVLMKATAFSPHFSCISRLQRLVKLCTQKHQLDTDLFPHLGLDWSEESGEEPEDSEQASPYQVAWSIRETLRYERHMSDDDDTESRSSRVTQLCTYFQQKYKHLCRLERAESRQKKCRHSFRKALLQAASKEPECTGQLIQELRRAACSRTRSDDDDTESRSSRVTQLCTYFQQKYKHLCRLERAESRQKKCRHSFRKALLQAASKEPECTGQLIQELRRAACSRTSISRAKLREAEPAVCCGTVKGEQCTNKALPFTRHCFQHILLYRSQQLFSSCTAKFADGQQCSVPVFDITHQTPLCEEHAKKMDNFLRGDNSRKVQHQQQRKPRKKTKPPALTKKHKKKRRRGPRRPQKPIPPAVPQGNLSMPTSVSLPVEASQIRSPSTPELSADELPDDIANEITDIPHDLELNQEDFSDVLPRLPDDLQDFDFFEGKNGDLLPTTEEAEELERALQAVTSLECLSTIGVLTQSDGVPVQELSDRGIGVFSTGTGASGIQSLSREVNTDLGELLNGRIVHDNFSSLELDENLLRSATLSNPPTPLAGQIQGQFSAPANVGLTSATLISQSALGERAFPGQFHGLHDGSHASQRPHPAQLLSKADDLITSRQQYSSDHSHSSPHGSHYDSEHVPSPYSDHITSPHTTSYSGDNMAATFSAEMPIMAQHLLPTQLEVPLGGVVNPRTHWGNLPVNLGDPSPFSNLLGADGHLLSTSLSTPPTTSNSETTQPAFATVTPSSSSVLPGLPQTSFSGMGPSAELMASTSPKQQLPQFSAAFGHQLSSHSGIPKDLQPSHSSIAPPTGFTVTGATATSTNNASSPFPSPN</sequence>
<feature type="region of interest" description="Disordered" evidence="3">
    <location>
        <begin position="1057"/>
        <end position="1102"/>
    </location>
</feature>
<proteinExistence type="predicted"/>
<feature type="domain" description="KANL2-like probable zinc-finger" evidence="4">
    <location>
        <begin position="18"/>
        <end position="78"/>
    </location>
</feature>
<keyword evidence="6" id="KW-1185">Reference proteome</keyword>
<dbReference type="PANTHER" id="PTHR16198">
    <property type="match status" value="1"/>
</dbReference>
<dbReference type="InterPro" id="IPR025927">
    <property type="entry name" value="Znf_KANL2-like"/>
</dbReference>
<dbReference type="EMBL" id="KB320483">
    <property type="protein sequence ID" value="ELW70815.1"/>
    <property type="molecule type" value="Genomic_DNA"/>
</dbReference>